<keyword evidence="1" id="KW-0812">Transmembrane</keyword>
<dbReference type="KEGG" id="mmil:sm9_0439"/>
<dbReference type="EMBL" id="CP011266">
    <property type="protein sequence ID" value="ALT68241.1"/>
    <property type="molecule type" value="Genomic_DNA"/>
</dbReference>
<dbReference type="PATRIC" id="fig|230361.4.peg.453"/>
<feature type="transmembrane region" description="Helical" evidence="1">
    <location>
        <begin position="12"/>
        <end position="28"/>
    </location>
</feature>
<dbReference type="AlphaFoldDB" id="A0A0U3E9U3"/>
<dbReference type="RefSeq" id="WP_058738578.1">
    <property type="nucleotide sequence ID" value="NZ_CP011266.1"/>
</dbReference>
<evidence type="ECO:0000313" key="3">
    <source>
        <dbReference type="Proteomes" id="UP000067738"/>
    </source>
</evidence>
<dbReference type="GeneID" id="26735416"/>
<dbReference type="OrthoDB" id="75587at2157"/>
<keyword evidence="1" id="KW-1133">Transmembrane helix</keyword>
<sequence>MIYEWLEKNRKDIDILTSFLVTVIPIIMLYSESLGISENTVPYCILMIVLGIASHYASRIRGEGDVEYAKKKAKTVLGYPQGE</sequence>
<accession>A0A0U3E9U3</accession>
<name>A0A0U3E9U3_9EURY</name>
<protein>
    <recommendedName>
        <fullName evidence="4">Holin</fullName>
    </recommendedName>
</protein>
<evidence type="ECO:0000313" key="2">
    <source>
        <dbReference type="EMBL" id="ALT68241.1"/>
    </source>
</evidence>
<reference evidence="2 3" key="1">
    <citation type="submission" date="2015-04" db="EMBL/GenBank/DDBJ databases">
        <title>The complete genome sequence of the rumen methanogen Methanobrevibacter millerae SM9.</title>
        <authorList>
            <person name="Leahy S.C."/>
            <person name="Kelly W.J."/>
            <person name="Pacheco D.M."/>
            <person name="Li D."/>
            <person name="Altermann E."/>
            <person name="Attwood G.T."/>
        </authorList>
    </citation>
    <scope>NUCLEOTIDE SEQUENCE [LARGE SCALE GENOMIC DNA]</scope>
    <source>
        <strain evidence="2 3">SM9</strain>
    </source>
</reference>
<gene>
    <name evidence="2" type="ORF">sm9_0439</name>
</gene>
<organism evidence="2 3">
    <name type="scientific">Methanobrevibacter millerae</name>
    <dbReference type="NCBI Taxonomy" id="230361"/>
    <lineage>
        <taxon>Archaea</taxon>
        <taxon>Methanobacteriati</taxon>
        <taxon>Methanobacteriota</taxon>
        <taxon>Methanomada group</taxon>
        <taxon>Methanobacteria</taxon>
        <taxon>Methanobacteriales</taxon>
        <taxon>Methanobacteriaceae</taxon>
        <taxon>Methanobrevibacter</taxon>
    </lineage>
</organism>
<keyword evidence="1" id="KW-0472">Membrane</keyword>
<keyword evidence="3" id="KW-1185">Reference proteome</keyword>
<evidence type="ECO:0000256" key="1">
    <source>
        <dbReference type="SAM" id="Phobius"/>
    </source>
</evidence>
<proteinExistence type="predicted"/>
<dbReference type="Proteomes" id="UP000067738">
    <property type="component" value="Chromosome"/>
</dbReference>
<evidence type="ECO:0008006" key="4">
    <source>
        <dbReference type="Google" id="ProtNLM"/>
    </source>
</evidence>